<organism evidence="2 3">
    <name type="scientific">Skermanella aerolata</name>
    <dbReference type="NCBI Taxonomy" id="393310"/>
    <lineage>
        <taxon>Bacteria</taxon>
        <taxon>Pseudomonadati</taxon>
        <taxon>Pseudomonadota</taxon>
        <taxon>Alphaproteobacteria</taxon>
        <taxon>Rhodospirillales</taxon>
        <taxon>Azospirillaceae</taxon>
        <taxon>Skermanella</taxon>
    </lineage>
</organism>
<feature type="domain" description="Iminophenyl-pyruvate dimer synthase" evidence="1">
    <location>
        <begin position="17"/>
        <end position="214"/>
    </location>
</feature>
<accession>A0A512DNI8</accession>
<dbReference type="Gene3D" id="1.20.1260.10">
    <property type="match status" value="1"/>
</dbReference>
<dbReference type="InterPro" id="IPR026820">
    <property type="entry name" value="VioB/RebD_dom"/>
</dbReference>
<evidence type="ECO:0000313" key="2">
    <source>
        <dbReference type="EMBL" id="GEO38053.1"/>
    </source>
</evidence>
<dbReference type="PANTHER" id="PTHR34400:SF4">
    <property type="entry name" value="MEMBRANE PROTEIN"/>
    <property type="match status" value="1"/>
</dbReference>
<gene>
    <name evidence="2" type="ORF">SAE02_22010</name>
</gene>
<dbReference type="Gene3D" id="6.10.140.1530">
    <property type="match status" value="1"/>
</dbReference>
<evidence type="ECO:0000313" key="3">
    <source>
        <dbReference type="Proteomes" id="UP000321523"/>
    </source>
</evidence>
<comment type="caution">
    <text evidence="2">The sequence shown here is derived from an EMBL/GenBank/DDBJ whole genome shotgun (WGS) entry which is preliminary data.</text>
</comment>
<proteinExistence type="predicted"/>
<keyword evidence="3" id="KW-1185">Reference proteome</keyword>
<dbReference type="Pfam" id="PF12902">
    <property type="entry name" value="Ferritin-like"/>
    <property type="match status" value="1"/>
</dbReference>
<dbReference type="PANTHER" id="PTHR34400">
    <property type="match status" value="1"/>
</dbReference>
<dbReference type="RefSeq" id="WP_169789326.1">
    <property type="nucleotide sequence ID" value="NZ_BJYZ01000009.1"/>
</dbReference>
<dbReference type="InterPro" id="IPR012347">
    <property type="entry name" value="Ferritin-like"/>
</dbReference>
<name>A0A512DNI8_9PROT</name>
<dbReference type="EMBL" id="BJYZ01000009">
    <property type="protein sequence ID" value="GEO38053.1"/>
    <property type="molecule type" value="Genomic_DNA"/>
</dbReference>
<dbReference type="Proteomes" id="UP000321523">
    <property type="component" value="Unassembled WGS sequence"/>
</dbReference>
<evidence type="ECO:0000259" key="1">
    <source>
        <dbReference type="Pfam" id="PF12902"/>
    </source>
</evidence>
<sequence>MSSAESQWTLEQLQEHLQAAVDLEFWTIPYYMAAAYSIKDQGEAAFQLILSVVNQEMLHVQLAANIANAYGLKPLFKCPVYEGTHIPHLDFSLDDPDPRTLFPSARAEIGQLDIARLQGFCLVEYPFWDTGHPVDANPDIAVYGSIGEFYQAVTVGATQLKDHIKAVNQVDAFKRFYADFAQPTITLDGSDGLAQVANLVDAITSQGEGTQRPAGLKSHPKHPNLPDIASYFQSASNPPIKKQFRNTADDIEPSWPHFEKFYSLIQGGVLPETYAAERFPREGTPGYAAQLRLVENFTKFRWAMTEKFAGKQVPQFYVHMVTLAGNILACWQNGAVPAFSHHDLNHSAQTRATFAALESEPRFPLAKAANAKAAAWKAEPATA</sequence>
<dbReference type="AlphaFoldDB" id="A0A512DNI8"/>
<protein>
    <recommendedName>
        <fullName evidence="1">Iminophenyl-pyruvate dimer synthase domain-containing protein</fullName>
    </recommendedName>
</protein>
<reference evidence="2 3" key="1">
    <citation type="submission" date="2019-07" db="EMBL/GenBank/DDBJ databases">
        <title>Whole genome shotgun sequence of Skermanella aerolata NBRC 106429.</title>
        <authorList>
            <person name="Hosoyama A."/>
            <person name="Uohara A."/>
            <person name="Ohji S."/>
            <person name="Ichikawa N."/>
        </authorList>
    </citation>
    <scope>NUCLEOTIDE SEQUENCE [LARGE SCALE GENOMIC DNA]</scope>
    <source>
        <strain evidence="2 3">NBRC 106429</strain>
    </source>
</reference>